<protein>
    <submittedName>
        <fullName evidence="1">Uncharacterized protein</fullName>
    </submittedName>
</protein>
<accession>A0A6M3M4E0</accession>
<sequence>MEADLMYRLKMLEHRVDRLKQLEEWVEGMARAGVRNPLEPVKPAVPNDTGWWWRVQPEKKDDWFPVRVVRSDSGLLPGLEWQMTSGRWFPVESDGQWRGRCR</sequence>
<evidence type="ECO:0000313" key="1">
    <source>
        <dbReference type="EMBL" id="QJB01050.1"/>
    </source>
</evidence>
<dbReference type="AlphaFoldDB" id="A0A6M3M4E0"/>
<proteinExistence type="predicted"/>
<dbReference type="EMBL" id="MT143704">
    <property type="protein sequence ID" value="QJB01050.1"/>
    <property type="molecule type" value="Genomic_DNA"/>
</dbReference>
<name>A0A6M3M4E0_9ZZZZ</name>
<reference evidence="1" key="1">
    <citation type="submission" date="2020-03" db="EMBL/GenBank/DDBJ databases">
        <title>The deep terrestrial virosphere.</title>
        <authorList>
            <person name="Holmfeldt K."/>
            <person name="Nilsson E."/>
            <person name="Simone D."/>
            <person name="Lopez-Fernandez M."/>
            <person name="Wu X."/>
            <person name="de Brujin I."/>
            <person name="Lundin D."/>
            <person name="Andersson A."/>
            <person name="Bertilsson S."/>
            <person name="Dopson M."/>
        </authorList>
    </citation>
    <scope>NUCLEOTIDE SEQUENCE</scope>
    <source>
        <strain evidence="1">MM171A00153</strain>
    </source>
</reference>
<organism evidence="1">
    <name type="scientific">viral metagenome</name>
    <dbReference type="NCBI Taxonomy" id="1070528"/>
    <lineage>
        <taxon>unclassified sequences</taxon>
        <taxon>metagenomes</taxon>
        <taxon>organismal metagenomes</taxon>
    </lineage>
</organism>
<gene>
    <name evidence="1" type="ORF">MM171A00153_0069</name>
</gene>